<dbReference type="AlphaFoldDB" id="A0A2S4UVB7"/>
<dbReference type="VEuPathDB" id="FungiDB:PSHT_08013"/>
<feature type="region of interest" description="Disordered" evidence="1">
    <location>
        <begin position="24"/>
        <end position="43"/>
    </location>
</feature>
<protein>
    <submittedName>
        <fullName evidence="2">Uncharacterized protein</fullName>
    </submittedName>
</protein>
<accession>A0A2S4UVB7</accession>
<reference evidence="2" key="1">
    <citation type="submission" date="2017-12" db="EMBL/GenBank/DDBJ databases">
        <title>Gene loss provides genomic basis for host adaptation in cereal stripe rust fungi.</title>
        <authorList>
            <person name="Xia C."/>
        </authorList>
    </citation>
    <scope>NUCLEOTIDE SEQUENCE [LARGE SCALE GENOMIC DNA]</scope>
    <source>
        <strain evidence="2">93-210</strain>
    </source>
</reference>
<dbReference type="EMBL" id="PKSL01000164">
    <property type="protein sequence ID" value="POW01161.1"/>
    <property type="molecule type" value="Genomic_DNA"/>
</dbReference>
<sequence>MQMFGFAINNWVTVKFGRSNSTKTVEKSDIHQQEGSPELHGLPPSYESIHWKDEMKIPCIPSATHYSTLNSKKSFPIPARPFPKDWKTSVGPQNGFLRSSGYSFLINENNERRS</sequence>
<evidence type="ECO:0000313" key="3">
    <source>
        <dbReference type="Proteomes" id="UP000239156"/>
    </source>
</evidence>
<dbReference type="Proteomes" id="UP000239156">
    <property type="component" value="Unassembled WGS sequence"/>
</dbReference>
<dbReference type="VEuPathDB" id="FungiDB:PSTT_12662"/>
<name>A0A2S4UVB7_9BASI</name>
<keyword evidence="3" id="KW-1185">Reference proteome</keyword>
<gene>
    <name evidence="2" type="ORF">PSTT_12662</name>
</gene>
<comment type="caution">
    <text evidence="2">The sequence shown here is derived from an EMBL/GenBank/DDBJ whole genome shotgun (WGS) entry which is preliminary data.</text>
</comment>
<evidence type="ECO:0000313" key="2">
    <source>
        <dbReference type="EMBL" id="POW01161.1"/>
    </source>
</evidence>
<organism evidence="2 3">
    <name type="scientific">Puccinia striiformis</name>
    <dbReference type="NCBI Taxonomy" id="27350"/>
    <lineage>
        <taxon>Eukaryota</taxon>
        <taxon>Fungi</taxon>
        <taxon>Dikarya</taxon>
        <taxon>Basidiomycota</taxon>
        <taxon>Pucciniomycotina</taxon>
        <taxon>Pucciniomycetes</taxon>
        <taxon>Pucciniales</taxon>
        <taxon>Pucciniaceae</taxon>
        <taxon>Puccinia</taxon>
    </lineage>
</organism>
<evidence type="ECO:0000256" key="1">
    <source>
        <dbReference type="SAM" id="MobiDB-lite"/>
    </source>
</evidence>
<proteinExistence type="predicted"/>